<feature type="transmembrane region" description="Helical" evidence="7">
    <location>
        <begin position="145"/>
        <end position="164"/>
    </location>
</feature>
<comment type="subcellular location">
    <subcellularLocation>
        <location evidence="1">Cell membrane</location>
        <topology evidence="1">Multi-pass membrane protein</topology>
    </subcellularLocation>
</comment>
<keyword evidence="6 7" id="KW-0472">Membrane</keyword>
<dbReference type="PANTHER" id="PTHR42920">
    <property type="entry name" value="OS03G0707200 PROTEIN-RELATED"/>
    <property type="match status" value="1"/>
</dbReference>
<dbReference type="KEGG" id="aef:GEV26_17015"/>
<dbReference type="AlphaFoldDB" id="A0A5Q2MIJ0"/>
<feature type="transmembrane region" description="Helical" evidence="7">
    <location>
        <begin position="24"/>
        <end position="46"/>
    </location>
</feature>
<dbReference type="Proteomes" id="UP000392064">
    <property type="component" value="Chromosome"/>
</dbReference>
<dbReference type="GO" id="GO:0005886">
    <property type="term" value="C:plasma membrane"/>
    <property type="evidence" value="ECO:0007669"/>
    <property type="project" value="UniProtKB-SubCell"/>
</dbReference>
<evidence type="ECO:0000313" key="10">
    <source>
        <dbReference type="Proteomes" id="UP000392064"/>
    </source>
</evidence>
<evidence type="ECO:0000256" key="3">
    <source>
        <dbReference type="ARBA" id="ARBA00022475"/>
    </source>
</evidence>
<dbReference type="InterPro" id="IPR051258">
    <property type="entry name" value="Diverse_Substrate_Transporter"/>
</dbReference>
<feature type="transmembrane region" description="Helical" evidence="7">
    <location>
        <begin position="299"/>
        <end position="315"/>
    </location>
</feature>
<dbReference type="InterPro" id="IPR037185">
    <property type="entry name" value="EmrE-like"/>
</dbReference>
<name>A0A5Q2MIJ0_9ACTN</name>
<evidence type="ECO:0000256" key="7">
    <source>
        <dbReference type="SAM" id="Phobius"/>
    </source>
</evidence>
<feature type="transmembrane region" description="Helical" evidence="7">
    <location>
        <begin position="241"/>
        <end position="261"/>
    </location>
</feature>
<evidence type="ECO:0000259" key="8">
    <source>
        <dbReference type="Pfam" id="PF00892"/>
    </source>
</evidence>
<protein>
    <submittedName>
        <fullName evidence="9">EamA family transporter</fullName>
    </submittedName>
</protein>
<dbReference type="EMBL" id="CP045737">
    <property type="protein sequence ID" value="QGG42937.1"/>
    <property type="molecule type" value="Genomic_DNA"/>
</dbReference>
<evidence type="ECO:0000256" key="2">
    <source>
        <dbReference type="ARBA" id="ARBA00007362"/>
    </source>
</evidence>
<reference evidence="9 10" key="1">
    <citation type="submission" date="2019-11" db="EMBL/GenBank/DDBJ databases">
        <authorList>
            <person name="Li J."/>
        </authorList>
    </citation>
    <scope>NUCLEOTIDE SEQUENCE [LARGE SCALE GENOMIC DNA]</scope>
    <source>
        <strain evidence="9 10">MF47</strain>
    </source>
</reference>
<feature type="domain" description="EamA" evidence="8">
    <location>
        <begin position="171"/>
        <end position="314"/>
    </location>
</feature>
<dbReference type="PANTHER" id="PTHR42920:SF11">
    <property type="entry name" value="INNER MEMBRANE PROTEIN YTFF"/>
    <property type="match status" value="1"/>
</dbReference>
<feature type="transmembrane region" description="Helical" evidence="7">
    <location>
        <begin position="87"/>
        <end position="106"/>
    </location>
</feature>
<feature type="transmembrane region" description="Helical" evidence="7">
    <location>
        <begin position="273"/>
        <end position="293"/>
    </location>
</feature>
<dbReference type="Gene3D" id="1.10.3730.20">
    <property type="match status" value="1"/>
</dbReference>
<keyword evidence="4 7" id="KW-0812">Transmembrane</keyword>
<dbReference type="SUPFAM" id="SSF103481">
    <property type="entry name" value="Multidrug resistance efflux transporter EmrE"/>
    <property type="match status" value="2"/>
</dbReference>
<gene>
    <name evidence="9" type="ORF">GEV26_17015</name>
</gene>
<feature type="transmembrane region" description="Helical" evidence="7">
    <location>
        <begin position="202"/>
        <end position="221"/>
    </location>
</feature>
<sequence>MQPNVVLTGPADRIMRVPARNPRLGYALVIVAAVLFGVNGGVSRVAMGSGLGPEGFTTLRITGATAVFIAYAACFRRTALRRPRGSALILVIALGLVGVTGLQLTYNVAIDRLPLGIALLIEYLAPVLVVLWARFVRKEHVRPRMWGAVALSVVGLAVVGQVWNGIELDALGVFMALLAAVCFAAYFLIGEHNVGFDDPLRVILWAFVVATVAMNLIQPIWTTPDLPGSTSMLGRLEEHTVNPWLVVGVVIVMGTVLPFFLEMIALQHLPATVVTVVAMLEPVIANVLGWAWFRESLNPVQLVGAAAVLAGIVLAQTSRRTELTIPAP</sequence>
<evidence type="ECO:0000256" key="1">
    <source>
        <dbReference type="ARBA" id="ARBA00004651"/>
    </source>
</evidence>
<keyword evidence="5 7" id="KW-1133">Transmembrane helix</keyword>
<evidence type="ECO:0000256" key="6">
    <source>
        <dbReference type="ARBA" id="ARBA00023136"/>
    </source>
</evidence>
<dbReference type="InterPro" id="IPR000620">
    <property type="entry name" value="EamA_dom"/>
</dbReference>
<feature type="domain" description="EamA" evidence="8">
    <location>
        <begin position="24"/>
        <end position="159"/>
    </location>
</feature>
<feature type="transmembrane region" description="Helical" evidence="7">
    <location>
        <begin position="112"/>
        <end position="133"/>
    </location>
</feature>
<keyword evidence="3" id="KW-1003">Cell membrane</keyword>
<keyword evidence="10" id="KW-1185">Reference proteome</keyword>
<feature type="transmembrane region" description="Helical" evidence="7">
    <location>
        <begin position="58"/>
        <end position="75"/>
    </location>
</feature>
<dbReference type="Pfam" id="PF00892">
    <property type="entry name" value="EamA"/>
    <property type="match status" value="2"/>
</dbReference>
<evidence type="ECO:0000313" key="9">
    <source>
        <dbReference type="EMBL" id="QGG42937.1"/>
    </source>
</evidence>
<organism evidence="9 10">
    <name type="scientific">Aeromicrobium yanjiei</name>
    <dbReference type="NCBI Taxonomy" id="2662028"/>
    <lineage>
        <taxon>Bacteria</taxon>
        <taxon>Bacillati</taxon>
        <taxon>Actinomycetota</taxon>
        <taxon>Actinomycetes</taxon>
        <taxon>Propionibacteriales</taxon>
        <taxon>Nocardioidaceae</taxon>
        <taxon>Aeromicrobium</taxon>
    </lineage>
</organism>
<proteinExistence type="inferred from homology"/>
<accession>A0A5Q2MIJ0</accession>
<feature type="transmembrane region" description="Helical" evidence="7">
    <location>
        <begin position="170"/>
        <end position="190"/>
    </location>
</feature>
<evidence type="ECO:0000256" key="4">
    <source>
        <dbReference type="ARBA" id="ARBA00022692"/>
    </source>
</evidence>
<comment type="similarity">
    <text evidence="2">Belongs to the EamA transporter family.</text>
</comment>
<evidence type="ECO:0000256" key="5">
    <source>
        <dbReference type="ARBA" id="ARBA00022989"/>
    </source>
</evidence>